<dbReference type="InterPro" id="IPR029072">
    <property type="entry name" value="YebC-like"/>
</dbReference>
<feature type="domain" description="TACO1/YebC-like second and third" evidence="7">
    <location>
        <begin position="82"/>
        <end position="258"/>
    </location>
</feature>
<dbReference type="AlphaFoldDB" id="A0A955I0X9"/>
<evidence type="ECO:0000256" key="3">
    <source>
        <dbReference type="ARBA" id="ARBA00023015"/>
    </source>
</evidence>
<name>A0A955I0X9_9BACT</name>
<keyword evidence="2 6" id="KW-0963">Cytoplasm</keyword>
<dbReference type="InterPro" id="IPR017856">
    <property type="entry name" value="Integrase-like_N"/>
</dbReference>
<dbReference type="Gene3D" id="1.10.10.200">
    <property type="match status" value="1"/>
</dbReference>
<dbReference type="GO" id="GO:0005829">
    <property type="term" value="C:cytosol"/>
    <property type="evidence" value="ECO:0007669"/>
    <property type="project" value="TreeGrafter"/>
</dbReference>
<keyword evidence="5 6" id="KW-0804">Transcription</keyword>
<dbReference type="InterPro" id="IPR026564">
    <property type="entry name" value="Transcrip_reg_TACO1-like_dom3"/>
</dbReference>
<dbReference type="Gene3D" id="3.30.70.980">
    <property type="match status" value="2"/>
</dbReference>
<comment type="caution">
    <text evidence="9">The sequence shown here is derived from an EMBL/GenBank/DDBJ whole genome shotgun (WGS) entry which is preliminary data.</text>
</comment>
<dbReference type="PANTHER" id="PTHR12532:SF6">
    <property type="entry name" value="TRANSCRIPTIONAL REGULATORY PROTEIN YEBC-RELATED"/>
    <property type="match status" value="1"/>
</dbReference>
<dbReference type="NCBIfam" id="NF001030">
    <property type="entry name" value="PRK00110.1"/>
    <property type="match status" value="1"/>
</dbReference>
<proteinExistence type="inferred from homology"/>
<evidence type="ECO:0000256" key="4">
    <source>
        <dbReference type="ARBA" id="ARBA00023125"/>
    </source>
</evidence>
<reference evidence="9" key="2">
    <citation type="journal article" date="2021" name="Microbiome">
        <title>Successional dynamics and alternative stable states in a saline activated sludge microbial community over 9 years.</title>
        <authorList>
            <person name="Wang Y."/>
            <person name="Ye J."/>
            <person name="Ju F."/>
            <person name="Liu L."/>
            <person name="Boyd J.A."/>
            <person name="Deng Y."/>
            <person name="Parks D.H."/>
            <person name="Jiang X."/>
            <person name="Yin X."/>
            <person name="Woodcroft B.J."/>
            <person name="Tyson G.W."/>
            <person name="Hugenholtz P."/>
            <person name="Polz M.F."/>
            <person name="Zhang T."/>
        </authorList>
    </citation>
    <scope>NUCLEOTIDE SEQUENCE</scope>
    <source>
        <strain evidence="9">HKST-UBA17</strain>
    </source>
</reference>
<organism evidence="9 10">
    <name type="scientific">Candidatus Dojkabacteria bacterium</name>
    <dbReference type="NCBI Taxonomy" id="2099670"/>
    <lineage>
        <taxon>Bacteria</taxon>
        <taxon>Candidatus Dojkabacteria</taxon>
    </lineage>
</organism>
<dbReference type="SUPFAM" id="SSF75625">
    <property type="entry name" value="YebC-like"/>
    <property type="match status" value="1"/>
</dbReference>
<keyword evidence="4 6" id="KW-0238">DNA-binding</keyword>
<evidence type="ECO:0000259" key="8">
    <source>
        <dbReference type="Pfam" id="PF20772"/>
    </source>
</evidence>
<feature type="domain" description="TACO1/YebC-like N-terminal" evidence="8">
    <location>
        <begin position="5"/>
        <end position="75"/>
    </location>
</feature>
<evidence type="ECO:0000313" key="10">
    <source>
        <dbReference type="Proteomes" id="UP000741282"/>
    </source>
</evidence>
<dbReference type="EMBL" id="JAGQLN010000005">
    <property type="protein sequence ID" value="MCA9376650.1"/>
    <property type="molecule type" value="Genomic_DNA"/>
</dbReference>
<dbReference type="NCBIfam" id="NF009044">
    <property type="entry name" value="PRK12378.1"/>
    <property type="match status" value="1"/>
</dbReference>
<dbReference type="Pfam" id="PF01709">
    <property type="entry name" value="Transcrip_reg"/>
    <property type="match status" value="1"/>
</dbReference>
<comment type="subcellular location">
    <subcellularLocation>
        <location evidence="6">Cytoplasm</location>
    </subcellularLocation>
</comment>
<dbReference type="Pfam" id="PF20772">
    <property type="entry name" value="TACO1_YebC_N"/>
    <property type="match status" value="1"/>
</dbReference>
<dbReference type="NCBIfam" id="TIGR01033">
    <property type="entry name" value="YebC/PmpR family DNA-binding transcriptional regulator"/>
    <property type="match status" value="1"/>
</dbReference>
<dbReference type="FunFam" id="1.10.10.200:FF:000002">
    <property type="entry name" value="Probable transcriptional regulatory protein CLM62_37755"/>
    <property type="match status" value="1"/>
</dbReference>
<evidence type="ECO:0000259" key="7">
    <source>
        <dbReference type="Pfam" id="PF01709"/>
    </source>
</evidence>
<dbReference type="InterPro" id="IPR048300">
    <property type="entry name" value="TACO1_YebC-like_2nd/3rd_dom"/>
</dbReference>
<accession>A0A955I0X9</accession>
<dbReference type="GO" id="GO:0006355">
    <property type="term" value="P:regulation of DNA-templated transcription"/>
    <property type="evidence" value="ECO:0007669"/>
    <property type="project" value="UniProtKB-UniRule"/>
</dbReference>
<sequence>MSGHSKWSKIKHKKALTDAKKGKVFSKLAQQITIAAREGGDPESNFSLRLLIDKAKSASMPADNIQRAVDRGAGKGSEVIHLEKVTYEGIGPLGVSVIVETLTDNKNRTVADLRKTFSERGGALAEAGAVMWNFDQLGLVTLKAGSMKKSEKYGHSDEFVPSDPEEVTLALMEVQGITDIDNYHDDEENVEYLDVYTDPKSLTTVRDTIKDMGYVITSAELIWRAKVQKELDEQEVERIREFVEAVEEHDDIQSVWTDIDDQL</sequence>
<dbReference type="Proteomes" id="UP000741282">
    <property type="component" value="Unassembled WGS sequence"/>
</dbReference>
<dbReference type="InterPro" id="IPR049083">
    <property type="entry name" value="TACO1_YebC_N"/>
</dbReference>
<dbReference type="HAMAP" id="MF_00693">
    <property type="entry name" value="Transcrip_reg_TACO1"/>
    <property type="match status" value="1"/>
</dbReference>
<keyword evidence="3 6" id="KW-0805">Transcription regulation</keyword>
<protein>
    <recommendedName>
        <fullName evidence="6">Probable transcriptional regulatory protein KC685_01890</fullName>
    </recommendedName>
</protein>
<evidence type="ECO:0000256" key="5">
    <source>
        <dbReference type="ARBA" id="ARBA00023163"/>
    </source>
</evidence>
<evidence type="ECO:0000256" key="1">
    <source>
        <dbReference type="ARBA" id="ARBA00008724"/>
    </source>
</evidence>
<evidence type="ECO:0000313" key="9">
    <source>
        <dbReference type="EMBL" id="MCA9376650.1"/>
    </source>
</evidence>
<dbReference type="InterPro" id="IPR002876">
    <property type="entry name" value="Transcrip_reg_TACO1-like"/>
</dbReference>
<evidence type="ECO:0000256" key="2">
    <source>
        <dbReference type="ARBA" id="ARBA00022490"/>
    </source>
</evidence>
<gene>
    <name evidence="9" type="ORF">KC685_01890</name>
</gene>
<evidence type="ECO:0000256" key="6">
    <source>
        <dbReference type="HAMAP-Rule" id="MF_00693"/>
    </source>
</evidence>
<reference evidence="9" key="1">
    <citation type="submission" date="2020-04" db="EMBL/GenBank/DDBJ databases">
        <authorList>
            <person name="Zhang T."/>
        </authorList>
    </citation>
    <scope>NUCLEOTIDE SEQUENCE</scope>
    <source>
        <strain evidence="9">HKST-UBA17</strain>
    </source>
</reference>
<dbReference type="GO" id="GO:0003677">
    <property type="term" value="F:DNA binding"/>
    <property type="evidence" value="ECO:0007669"/>
    <property type="project" value="UniProtKB-UniRule"/>
</dbReference>
<comment type="similarity">
    <text evidence="1 6">Belongs to the TACO1 family.</text>
</comment>
<dbReference type="PANTHER" id="PTHR12532">
    <property type="entry name" value="TRANSLATIONAL ACTIVATOR OF CYTOCHROME C OXIDASE 1"/>
    <property type="match status" value="1"/>
</dbReference>